<dbReference type="InterPro" id="IPR001466">
    <property type="entry name" value="Beta-lactam-related"/>
</dbReference>
<dbReference type="Proteomes" id="UP000279994">
    <property type="component" value="Unassembled WGS sequence"/>
</dbReference>
<evidence type="ECO:0000256" key="1">
    <source>
        <dbReference type="ARBA" id="ARBA00022801"/>
    </source>
</evidence>
<keyword evidence="2" id="KW-0812">Transmembrane</keyword>
<accession>A0A3N0GWU0</accession>
<dbReference type="InterPro" id="IPR012338">
    <property type="entry name" value="Beta-lactam/transpept-like"/>
</dbReference>
<feature type="transmembrane region" description="Helical" evidence="2">
    <location>
        <begin position="638"/>
        <end position="658"/>
    </location>
</feature>
<sequence>MGAALAGAVSALLTMTSAAAPVRTAPPREDSGVDAVIARYRSTIPHLMDEANVPGLSLAVVDGDGVVWQQGFGTTERHGGTPVTADTIFSVQSMSKVFTATAVMQAVEAGRLDLDVPITTYLPDFTVHSAFEAHPERRITLRMLLGCTAGFTHEAPVGNNYEPEAHAFRAHVRSISVTWLRFPVGTGYAYSNLGFDLAASILEQVSDKPFPDVVHDSLLAPLGMGRSTFDRARVHAADNRAIGHSGSVRPPVDSPMMGAGGLWASAADLARFLRFQLGAGTVDGRALLDRTLMEQMRTVPAPRAGAPAGYALGVARSVWRQGGYLDLFSHGGGGNGFLSDMYWVPDLQLGVVVLTNADDHDLQSTIALGLLHDLVTEPRSVYHDRLLALPAREDVPEPDGRFVAPPLLPALVDDLAVPYSRQQAERWAAYPEYYRAGRRGAMDPTDPPSRFYVQYGVPHFDAGEDGTIVRHRLTEVRPGLFIADDGETLDLRAGSRQWRGLHLHPVTNGPLTWQWALLAVAATAAAGWLLVAPFVWRRRVRAGRTTTADPPIEGRLGRRHVATVATTAAVVALAVVVAIRLLPALVEVGFLGQFGFPLGFRLALHLPLLELALAVALAGLLTVGAVRHWWTQRVRAHDAALAVTLVALAAQLAAWHLVGWGF</sequence>
<dbReference type="EMBL" id="RJSF01000007">
    <property type="protein sequence ID" value="RNM16600.1"/>
    <property type="molecule type" value="Genomic_DNA"/>
</dbReference>
<evidence type="ECO:0000256" key="2">
    <source>
        <dbReference type="SAM" id="Phobius"/>
    </source>
</evidence>
<name>A0A3N0GWU0_9ACTN</name>
<dbReference type="InterPro" id="IPR050789">
    <property type="entry name" value="Diverse_Enzym_Activities"/>
</dbReference>
<reference evidence="5 6" key="1">
    <citation type="submission" date="2018-11" db="EMBL/GenBank/DDBJ databases">
        <authorList>
            <person name="Li F."/>
        </authorList>
    </citation>
    <scope>NUCLEOTIDE SEQUENCE [LARGE SCALE GENOMIC DNA]</scope>
    <source>
        <strain evidence="5 6">Gsoil 818</strain>
    </source>
</reference>
<gene>
    <name evidence="5" type="ORF">EFL26_03430</name>
</gene>
<keyword evidence="3" id="KW-0732">Signal</keyword>
<keyword evidence="6" id="KW-1185">Reference proteome</keyword>
<keyword evidence="2" id="KW-1133">Transmembrane helix</keyword>
<dbReference type="AlphaFoldDB" id="A0A3N0GWU0"/>
<organism evidence="5 6">
    <name type="scientific">Nocardioides pocheonensis</name>
    <dbReference type="NCBI Taxonomy" id="661485"/>
    <lineage>
        <taxon>Bacteria</taxon>
        <taxon>Bacillati</taxon>
        <taxon>Actinomycetota</taxon>
        <taxon>Actinomycetes</taxon>
        <taxon>Propionibacteriales</taxon>
        <taxon>Nocardioidaceae</taxon>
        <taxon>Nocardioides</taxon>
    </lineage>
</organism>
<feature type="transmembrane region" description="Helical" evidence="2">
    <location>
        <begin position="602"/>
        <end position="626"/>
    </location>
</feature>
<feature type="chain" id="PRO_5039057077" evidence="3">
    <location>
        <begin position="20"/>
        <end position="662"/>
    </location>
</feature>
<dbReference type="PANTHER" id="PTHR43283:SF11">
    <property type="entry name" value="BETA-LACTAMASE-RELATED DOMAIN-CONTAINING PROTEIN"/>
    <property type="match status" value="1"/>
</dbReference>
<feature type="transmembrane region" description="Helical" evidence="2">
    <location>
        <begin position="513"/>
        <end position="536"/>
    </location>
</feature>
<feature type="signal peptide" evidence="3">
    <location>
        <begin position="1"/>
        <end position="19"/>
    </location>
</feature>
<evidence type="ECO:0000313" key="6">
    <source>
        <dbReference type="Proteomes" id="UP000279994"/>
    </source>
</evidence>
<protein>
    <submittedName>
        <fullName evidence="5">Class A beta-lactamase-related serine hydrolase</fullName>
    </submittedName>
</protein>
<keyword evidence="1 5" id="KW-0378">Hydrolase</keyword>
<dbReference type="GO" id="GO:0016787">
    <property type="term" value="F:hydrolase activity"/>
    <property type="evidence" value="ECO:0007669"/>
    <property type="project" value="UniProtKB-KW"/>
</dbReference>
<feature type="domain" description="Beta-lactamase-related" evidence="4">
    <location>
        <begin position="42"/>
        <end position="359"/>
    </location>
</feature>
<dbReference type="SUPFAM" id="SSF56601">
    <property type="entry name" value="beta-lactamase/transpeptidase-like"/>
    <property type="match status" value="1"/>
</dbReference>
<evidence type="ECO:0000256" key="3">
    <source>
        <dbReference type="SAM" id="SignalP"/>
    </source>
</evidence>
<dbReference type="Pfam" id="PF00144">
    <property type="entry name" value="Beta-lactamase"/>
    <property type="match status" value="1"/>
</dbReference>
<comment type="caution">
    <text evidence="5">The sequence shown here is derived from an EMBL/GenBank/DDBJ whole genome shotgun (WGS) entry which is preliminary data.</text>
</comment>
<dbReference type="PANTHER" id="PTHR43283">
    <property type="entry name" value="BETA-LACTAMASE-RELATED"/>
    <property type="match status" value="1"/>
</dbReference>
<dbReference type="OrthoDB" id="3325701at2"/>
<proteinExistence type="predicted"/>
<evidence type="ECO:0000313" key="5">
    <source>
        <dbReference type="EMBL" id="RNM16600.1"/>
    </source>
</evidence>
<evidence type="ECO:0000259" key="4">
    <source>
        <dbReference type="Pfam" id="PF00144"/>
    </source>
</evidence>
<dbReference type="Gene3D" id="3.40.710.10">
    <property type="entry name" value="DD-peptidase/beta-lactamase superfamily"/>
    <property type="match status" value="1"/>
</dbReference>
<keyword evidence="2" id="KW-0472">Membrane</keyword>
<feature type="transmembrane region" description="Helical" evidence="2">
    <location>
        <begin position="561"/>
        <end position="582"/>
    </location>
</feature>